<protein>
    <recommendedName>
        <fullName evidence="5">Stage II sporulation protein P</fullName>
    </recommendedName>
</protein>
<feature type="compositionally biased region" description="Gly residues" evidence="1">
    <location>
        <begin position="147"/>
        <end position="159"/>
    </location>
</feature>
<proteinExistence type="predicted"/>
<dbReference type="NCBIfam" id="TIGR02867">
    <property type="entry name" value="spore_II_P"/>
    <property type="match status" value="1"/>
</dbReference>
<feature type="region of interest" description="Disordered" evidence="1">
    <location>
        <begin position="35"/>
        <end position="72"/>
    </location>
</feature>
<dbReference type="Pfam" id="PF07454">
    <property type="entry name" value="SpoIIP"/>
    <property type="match status" value="1"/>
</dbReference>
<keyword evidence="2" id="KW-0812">Transmembrane</keyword>
<evidence type="ECO:0000313" key="4">
    <source>
        <dbReference type="Proteomes" id="UP001163687"/>
    </source>
</evidence>
<dbReference type="AlphaFoldDB" id="A0AA35CLQ1"/>
<feature type="compositionally biased region" description="Low complexity" evidence="1">
    <location>
        <begin position="173"/>
        <end position="194"/>
    </location>
</feature>
<keyword evidence="4" id="KW-1185">Reference proteome</keyword>
<evidence type="ECO:0000256" key="1">
    <source>
        <dbReference type="SAM" id="MobiDB-lite"/>
    </source>
</evidence>
<dbReference type="SUPFAM" id="SSF53187">
    <property type="entry name" value="Zn-dependent exopeptidases"/>
    <property type="match status" value="1"/>
</dbReference>
<evidence type="ECO:0000256" key="2">
    <source>
        <dbReference type="SAM" id="Phobius"/>
    </source>
</evidence>
<keyword evidence="2" id="KW-0472">Membrane</keyword>
<dbReference type="InterPro" id="IPR010897">
    <property type="entry name" value="Spore_II_P"/>
</dbReference>
<gene>
    <name evidence="3" type="ORF">caldi_25370</name>
</gene>
<evidence type="ECO:0000313" key="3">
    <source>
        <dbReference type="EMBL" id="BDG61447.1"/>
    </source>
</evidence>
<evidence type="ECO:0008006" key="5">
    <source>
        <dbReference type="Google" id="ProtNLM"/>
    </source>
</evidence>
<sequence length="447" mass="47113">MQRLRRVRPVALAYVMVVLFLLGLLVERRPPAPASVPAVAPAHGGESGGGVSGAGGSPGGTWEREEPPPGGLWQSIFRPDAATARLLLARAIPYLGRPGPRLVLYGTSRPRTLLQALFPFLTGPRRLELPESPPGPPRGGQASRAGGAPGGAGLPGGPGVSPPPPGPAPGSPPVSGRATAGRTPAGAGCARPPGTPVVAGGVPLVGIYHTHDYESYISEFPGLQPKTDEEWQLVSSTDPNRNIIRVGRRLAERLCERGITVVHSPSRNAYTYLGAYAYSRKTAEYILDRFPTVQVLFDLHRDAAPRDVTTVQVGGRAVARVAIVVGMGDRDLPHPRWRENLAWAERLHQAMNQRYPGLSRGIIRRNQRYNQDLRPGALLLEFGSAQNSMEEALRAAELVAGVVADLVAAGEAPGTESLRGAGGAGGAKAGRAPEGAEAAVVWRYYAG</sequence>
<dbReference type="KEGG" id="cmic:caldi_25370"/>
<feature type="compositionally biased region" description="Pro residues" evidence="1">
    <location>
        <begin position="160"/>
        <end position="172"/>
    </location>
</feature>
<feature type="transmembrane region" description="Helical" evidence="2">
    <location>
        <begin position="7"/>
        <end position="26"/>
    </location>
</feature>
<dbReference type="RefSeq" id="WP_264842095.1">
    <property type="nucleotide sequence ID" value="NZ_AP025628.1"/>
</dbReference>
<dbReference type="EMBL" id="AP025628">
    <property type="protein sequence ID" value="BDG61447.1"/>
    <property type="molecule type" value="Genomic_DNA"/>
</dbReference>
<feature type="compositionally biased region" description="Low complexity" evidence="1">
    <location>
        <begin position="35"/>
        <end position="44"/>
    </location>
</feature>
<name>A0AA35CLQ1_9FIRM</name>
<feature type="compositionally biased region" description="Gly residues" evidence="1">
    <location>
        <begin position="45"/>
        <end position="59"/>
    </location>
</feature>
<accession>A0AA35CLQ1</accession>
<dbReference type="Proteomes" id="UP001163687">
    <property type="component" value="Chromosome"/>
</dbReference>
<organism evidence="3 4">
    <name type="scientific">Caldinitratiruptor microaerophilus</name>
    <dbReference type="NCBI Taxonomy" id="671077"/>
    <lineage>
        <taxon>Bacteria</taxon>
        <taxon>Bacillati</taxon>
        <taxon>Bacillota</taxon>
        <taxon>Clostridia</taxon>
        <taxon>Eubacteriales</taxon>
        <taxon>Symbiobacteriaceae</taxon>
        <taxon>Caldinitratiruptor</taxon>
    </lineage>
</organism>
<feature type="region of interest" description="Disordered" evidence="1">
    <location>
        <begin position="125"/>
        <end position="194"/>
    </location>
</feature>
<keyword evidence="2" id="KW-1133">Transmembrane helix</keyword>
<reference evidence="3" key="1">
    <citation type="submission" date="2022-03" db="EMBL/GenBank/DDBJ databases">
        <title>Complete genome sequence of Caldinitratiruptor microaerophilus.</title>
        <authorList>
            <person name="Mukaiyama R."/>
            <person name="Nishiyama T."/>
            <person name="Ueda K."/>
        </authorList>
    </citation>
    <scope>NUCLEOTIDE SEQUENCE</scope>
    <source>
        <strain evidence="3">JCM 16183</strain>
    </source>
</reference>